<dbReference type="PANTHER" id="PTHR45772">
    <property type="entry name" value="CONSERVED COMPONENT OF ABC TRANSPORTER FOR NATURAL AMINO ACIDS-RELATED"/>
    <property type="match status" value="1"/>
</dbReference>
<dbReference type="InterPro" id="IPR032823">
    <property type="entry name" value="BCA_ABC_TP_C"/>
</dbReference>
<dbReference type="InterPro" id="IPR027417">
    <property type="entry name" value="P-loop_NTPase"/>
</dbReference>
<dbReference type="OrthoDB" id="5291558at2"/>
<keyword evidence="4" id="KW-0547">Nucleotide-binding</keyword>
<keyword evidence="3" id="KW-0997">Cell inner membrane</keyword>
<dbReference type="InterPro" id="IPR051120">
    <property type="entry name" value="ABC_AA/LPS_Transport"/>
</dbReference>
<dbReference type="PANTHER" id="PTHR45772:SF7">
    <property type="entry name" value="AMINO ACID ABC TRANSPORTER ATP-BINDING PROTEIN"/>
    <property type="match status" value="1"/>
</dbReference>
<keyword evidence="1" id="KW-0813">Transport</keyword>
<dbReference type="InterPro" id="IPR003593">
    <property type="entry name" value="AAA+_ATPase"/>
</dbReference>
<keyword evidence="2" id="KW-1003">Cell membrane</keyword>
<dbReference type="SUPFAM" id="SSF52540">
    <property type="entry name" value="P-loop containing nucleoside triphosphate hydrolases"/>
    <property type="match status" value="1"/>
</dbReference>
<dbReference type="AlphaFoldDB" id="A0A5P2H818"/>
<evidence type="ECO:0000259" key="6">
    <source>
        <dbReference type="PROSITE" id="PS50893"/>
    </source>
</evidence>
<dbReference type="GO" id="GO:0042941">
    <property type="term" value="P:D-alanine transmembrane transport"/>
    <property type="evidence" value="ECO:0007669"/>
    <property type="project" value="TreeGrafter"/>
</dbReference>
<dbReference type="InterPro" id="IPR003439">
    <property type="entry name" value="ABC_transporter-like_ATP-bd"/>
</dbReference>
<protein>
    <submittedName>
        <fullName evidence="7">ABC transporter ATP-binding protein</fullName>
    </submittedName>
</protein>
<feature type="domain" description="ABC transporter" evidence="6">
    <location>
        <begin position="5"/>
        <end position="235"/>
    </location>
</feature>
<dbReference type="GO" id="GO:0005886">
    <property type="term" value="C:plasma membrane"/>
    <property type="evidence" value="ECO:0007669"/>
    <property type="project" value="TreeGrafter"/>
</dbReference>
<gene>
    <name evidence="7" type="ORF">FOB72_19435</name>
</gene>
<dbReference type="GO" id="GO:0005304">
    <property type="term" value="F:L-valine transmembrane transporter activity"/>
    <property type="evidence" value="ECO:0007669"/>
    <property type="project" value="TreeGrafter"/>
</dbReference>
<dbReference type="FunFam" id="3.40.50.300:FF:000421">
    <property type="entry name" value="Branched-chain amino acid ABC transporter ATP-binding protein"/>
    <property type="match status" value="1"/>
</dbReference>
<name>A0A5P2H818_9BURK</name>
<evidence type="ECO:0000256" key="4">
    <source>
        <dbReference type="ARBA" id="ARBA00022741"/>
    </source>
</evidence>
<dbReference type="RefSeq" id="WP_150374379.1">
    <property type="nucleotide sequence ID" value="NZ_CP044067.1"/>
</dbReference>
<keyword evidence="5 7" id="KW-0067">ATP-binding</keyword>
<dbReference type="PROSITE" id="PS50893">
    <property type="entry name" value="ABC_TRANSPORTER_2"/>
    <property type="match status" value="1"/>
</dbReference>
<dbReference type="Pfam" id="PF12399">
    <property type="entry name" value="BCA_ABC_TP_C"/>
    <property type="match status" value="1"/>
</dbReference>
<organism evidence="7 8">
    <name type="scientific">Cupriavidus pauculus</name>
    <dbReference type="NCBI Taxonomy" id="82633"/>
    <lineage>
        <taxon>Bacteria</taxon>
        <taxon>Pseudomonadati</taxon>
        <taxon>Pseudomonadota</taxon>
        <taxon>Betaproteobacteria</taxon>
        <taxon>Burkholderiales</taxon>
        <taxon>Burkholderiaceae</taxon>
        <taxon>Cupriavidus</taxon>
    </lineage>
</organism>
<evidence type="ECO:0000313" key="8">
    <source>
        <dbReference type="Proteomes" id="UP000322822"/>
    </source>
</evidence>
<evidence type="ECO:0000256" key="2">
    <source>
        <dbReference type="ARBA" id="ARBA00022475"/>
    </source>
</evidence>
<dbReference type="SMART" id="SM00382">
    <property type="entry name" value="AAA"/>
    <property type="match status" value="1"/>
</dbReference>
<sequence>MTPLLQIDALSKRFDGVQALDGLSLRVDAGTITSVIGPNGSGKTSLMNMVTGFYRPDSGAVRFGGRDIAGLPPARIARLGIGRTFQQIRLFQGLSVRDNVLLGAERRGRRGAARRAGELLERLGLGHAGEWPAEALPYGHQRRLEIARSLATEPSLLILDEPAAGMNPSEKRELNALLRDVRARGVTVLLVEHDMELIMGISDRVIVINAGRKIAAGTPAAVQADPAVIEAYLGVRHDA</sequence>
<dbReference type="GO" id="GO:0015188">
    <property type="term" value="F:L-isoleucine transmembrane transporter activity"/>
    <property type="evidence" value="ECO:0007669"/>
    <property type="project" value="TreeGrafter"/>
</dbReference>
<accession>A0A5P2H818</accession>
<dbReference type="GO" id="GO:0015808">
    <property type="term" value="P:L-alanine transport"/>
    <property type="evidence" value="ECO:0007669"/>
    <property type="project" value="TreeGrafter"/>
</dbReference>
<dbReference type="GO" id="GO:0005524">
    <property type="term" value="F:ATP binding"/>
    <property type="evidence" value="ECO:0007669"/>
    <property type="project" value="UniProtKB-KW"/>
</dbReference>
<dbReference type="CDD" id="cd03219">
    <property type="entry name" value="ABC_Mj1267_LivG_branched"/>
    <property type="match status" value="1"/>
</dbReference>
<dbReference type="EMBL" id="CP044067">
    <property type="protein sequence ID" value="QET04317.1"/>
    <property type="molecule type" value="Genomic_DNA"/>
</dbReference>
<reference evidence="7 8" key="1">
    <citation type="submission" date="2019-09" db="EMBL/GenBank/DDBJ databases">
        <title>FDA dAtabase for Regulatory Grade micrObial Sequences (FDA-ARGOS): Supporting development and validation of Infectious Disease Dx tests.</title>
        <authorList>
            <person name="Sciortino C."/>
            <person name="Tallon L."/>
            <person name="Sadzewicz L."/>
            <person name="Vavikolanu K."/>
            <person name="Mehta A."/>
            <person name="Aluvathingal J."/>
            <person name="Nadendla S."/>
            <person name="Nandy P."/>
            <person name="Geyer C."/>
            <person name="Yan Y."/>
            <person name="Sichtig H."/>
        </authorList>
    </citation>
    <scope>NUCLEOTIDE SEQUENCE [LARGE SCALE GENOMIC DNA]</scope>
    <source>
        <strain evidence="7 8">FDAARGOS_664</strain>
    </source>
</reference>
<evidence type="ECO:0000313" key="7">
    <source>
        <dbReference type="EMBL" id="QET04317.1"/>
    </source>
</evidence>
<dbReference type="GO" id="GO:1903806">
    <property type="term" value="P:L-isoleucine import across plasma membrane"/>
    <property type="evidence" value="ECO:0007669"/>
    <property type="project" value="TreeGrafter"/>
</dbReference>
<proteinExistence type="predicted"/>
<evidence type="ECO:0000256" key="3">
    <source>
        <dbReference type="ARBA" id="ARBA00022519"/>
    </source>
</evidence>
<dbReference type="Proteomes" id="UP000322822">
    <property type="component" value="Chromosome 2"/>
</dbReference>
<keyword evidence="3" id="KW-0472">Membrane</keyword>
<evidence type="ECO:0000256" key="1">
    <source>
        <dbReference type="ARBA" id="ARBA00022448"/>
    </source>
</evidence>
<dbReference type="Gene3D" id="3.40.50.300">
    <property type="entry name" value="P-loop containing nucleotide triphosphate hydrolases"/>
    <property type="match status" value="1"/>
</dbReference>
<dbReference type="GO" id="GO:1903805">
    <property type="term" value="P:L-valine import across plasma membrane"/>
    <property type="evidence" value="ECO:0007669"/>
    <property type="project" value="TreeGrafter"/>
</dbReference>
<dbReference type="GO" id="GO:0016887">
    <property type="term" value="F:ATP hydrolysis activity"/>
    <property type="evidence" value="ECO:0007669"/>
    <property type="project" value="InterPro"/>
</dbReference>
<dbReference type="GO" id="GO:0015192">
    <property type="term" value="F:L-phenylalanine transmembrane transporter activity"/>
    <property type="evidence" value="ECO:0007669"/>
    <property type="project" value="TreeGrafter"/>
</dbReference>
<evidence type="ECO:0000256" key="5">
    <source>
        <dbReference type="ARBA" id="ARBA00022840"/>
    </source>
</evidence>
<dbReference type="Pfam" id="PF00005">
    <property type="entry name" value="ABC_tran"/>
    <property type="match status" value="1"/>
</dbReference>